<protein>
    <submittedName>
        <fullName evidence="2">Uncharacterized protein</fullName>
    </submittedName>
</protein>
<proteinExistence type="predicted"/>
<sequence>MADEKVDQQKESEKNSSKLIVAVQNVEPTKDNENPQLKLQLEKEKQQLQQQKTNAPKIISRMQIKDLKPTLQTCPLSNENRIKLKKESPFFVNMEEMCTPEKLLRFLSNENRMSLKKESPFFINMEEMCTPEKLLRLEMEKIPSKAPFKSEPQVNLRQIFKGYGNFKLVISPLWYNFKETTSFLNVNFQSFARTDLILKMIITNPKNFHVRPKIKELKPHQTGSFELHYCKETIQNTPYNMLIIGWMNKEKYQRYKKSKMDFFDFCVSDAGMGGFLVIPVTVEDSKEERNESSDKKEDHESKKSESKESQKVETKQSKLVNKIKATTPFESSCSRVTTTQESQKRN</sequence>
<accession>A0AC34G8W3</accession>
<evidence type="ECO:0000313" key="2">
    <source>
        <dbReference type="WBParaSite" id="ES5_v2.g25863.t1"/>
    </source>
</evidence>
<reference evidence="2" key="1">
    <citation type="submission" date="2022-11" db="UniProtKB">
        <authorList>
            <consortium name="WormBaseParasite"/>
        </authorList>
    </citation>
    <scope>IDENTIFICATION</scope>
</reference>
<name>A0AC34G8W3_9BILA</name>
<evidence type="ECO:0000313" key="1">
    <source>
        <dbReference type="Proteomes" id="UP000887579"/>
    </source>
</evidence>
<dbReference type="Proteomes" id="UP000887579">
    <property type="component" value="Unplaced"/>
</dbReference>
<dbReference type="WBParaSite" id="ES5_v2.g25863.t1">
    <property type="protein sequence ID" value="ES5_v2.g25863.t1"/>
    <property type="gene ID" value="ES5_v2.g25863"/>
</dbReference>
<organism evidence="1 2">
    <name type="scientific">Panagrolaimus sp. ES5</name>
    <dbReference type="NCBI Taxonomy" id="591445"/>
    <lineage>
        <taxon>Eukaryota</taxon>
        <taxon>Metazoa</taxon>
        <taxon>Ecdysozoa</taxon>
        <taxon>Nematoda</taxon>
        <taxon>Chromadorea</taxon>
        <taxon>Rhabditida</taxon>
        <taxon>Tylenchina</taxon>
        <taxon>Panagrolaimomorpha</taxon>
        <taxon>Panagrolaimoidea</taxon>
        <taxon>Panagrolaimidae</taxon>
        <taxon>Panagrolaimus</taxon>
    </lineage>
</organism>